<evidence type="ECO:0000313" key="5">
    <source>
        <dbReference type="Proteomes" id="UP000189580"/>
    </source>
</evidence>
<comment type="subcellular location">
    <subcellularLocation>
        <location evidence="2">Golgi apparatus</location>
        <location evidence="2">trans-Golgi network</location>
    </subcellularLocation>
</comment>
<evidence type="ECO:0000256" key="1">
    <source>
        <dbReference type="ARBA" id="ARBA00006080"/>
    </source>
</evidence>
<name>A0A167FTA3_9ASCO</name>
<dbReference type="InterPro" id="IPR014812">
    <property type="entry name" value="Vps51"/>
</dbReference>
<dbReference type="Proteomes" id="UP000189580">
    <property type="component" value="Chromosome b"/>
</dbReference>
<dbReference type="GO" id="GO:0032456">
    <property type="term" value="P:endocytic recycling"/>
    <property type="evidence" value="ECO:0007669"/>
    <property type="project" value="TreeGrafter"/>
</dbReference>
<evidence type="ECO:0000256" key="3">
    <source>
        <dbReference type="SAM" id="MobiDB-lite"/>
    </source>
</evidence>
<accession>A0A167FTA3</accession>
<dbReference type="PANTHER" id="PTHR15954">
    <property type="entry name" value="VACUOLAR PROTEIN SORTING-ASSOCIATED PROTEIN 51 HOMOLOG"/>
    <property type="match status" value="1"/>
</dbReference>
<dbReference type="PANTHER" id="PTHR15954:SF4">
    <property type="entry name" value="VACUOLAR PROTEIN SORTING-ASSOCIATED PROTEIN 51 HOMOLOG"/>
    <property type="match status" value="1"/>
</dbReference>
<dbReference type="Pfam" id="PF08700">
    <property type="entry name" value="VPS51_Exo84_N"/>
    <property type="match status" value="1"/>
</dbReference>
<dbReference type="GO" id="GO:0042147">
    <property type="term" value="P:retrograde transport, endosome to Golgi"/>
    <property type="evidence" value="ECO:0007669"/>
    <property type="project" value="UniProtKB-UniRule"/>
</dbReference>
<comment type="function">
    <text evidence="2">Acts as component of the GARP complex that is involved in retrograde transport from early and late endosomes to the trans-Golgi network (TGN).</text>
</comment>
<evidence type="ECO:0000256" key="2">
    <source>
        <dbReference type="RuleBase" id="RU368010"/>
    </source>
</evidence>
<dbReference type="GO" id="GO:0006869">
    <property type="term" value="P:lipid transport"/>
    <property type="evidence" value="ECO:0007669"/>
    <property type="project" value="UniProtKB-UniRule"/>
</dbReference>
<proteinExistence type="inferred from homology"/>
<dbReference type="RefSeq" id="XP_018738153.1">
    <property type="nucleotide sequence ID" value="XM_018880324.1"/>
</dbReference>
<reference evidence="4 5" key="1">
    <citation type="submission" date="2016-02" db="EMBL/GenBank/DDBJ databases">
        <title>Complete genome sequence and transcriptome regulation of the pentose utilising yeast Sugiyamaella lignohabitans.</title>
        <authorList>
            <person name="Bellasio M."/>
            <person name="Peymann A."/>
            <person name="Valli M."/>
            <person name="Sipitzky M."/>
            <person name="Graf A."/>
            <person name="Sauer M."/>
            <person name="Marx H."/>
            <person name="Mattanovich D."/>
        </authorList>
    </citation>
    <scope>NUCLEOTIDE SEQUENCE [LARGE SCALE GENOMIC DNA]</scope>
    <source>
        <strain evidence="4 5">CBS 10342</strain>
    </source>
</reference>
<organism evidence="4 5">
    <name type="scientific">Sugiyamaella lignohabitans</name>
    <dbReference type="NCBI Taxonomy" id="796027"/>
    <lineage>
        <taxon>Eukaryota</taxon>
        <taxon>Fungi</taxon>
        <taxon>Dikarya</taxon>
        <taxon>Ascomycota</taxon>
        <taxon>Saccharomycotina</taxon>
        <taxon>Dipodascomycetes</taxon>
        <taxon>Dipodascales</taxon>
        <taxon>Trichomonascaceae</taxon>
        <taxon>Sugiyamaella</taxon>
    </lineage>
</organism>
<keyword evidence="2" id="KW-0445">Lipid transport</keyword>
<dbReference type="GO" id="GO:0007030">
    <property type="term" value="P:Golgi organization"/>
    <property type="evidence" value="ECO:0007669"/>
    <property type="project" value="UniProtKB-UniRule"/>
</dbReference>
<dbReference type="GO" id="GO:0000938">
    <property type="term" value="C:GARP complex"/>
    <property type="evidence" value="ECO:0007669"/>
    <property type="project" value="UniProtKB-UniRule"/>
</dbReference>
<keyword evidence="5" id="KW-1185">Reference proteome</keyword>
<dbReference type="GO" id="GO:0015031">
    <property type="term" value="P:protein transport"/>
    <property type="evidence" value="ECO:0007669"/>
    <property type="project" value="UniProtKB-UniRule"/>
</dbReference>
<comment type="subunit">
    <text evidence="2">Component of the Golgi-associated retrograde protein (GARP) complex.</text>
</comment>
<dbReference type="OrthoDB" id="203678at2759"/>
<dbReference type="EMBL" id="CP014503">
    <property type="protein sequence ID" value="ANB15676.1"/>
    <property type="molecule type" value="Genomic_DNA"/>
</dbReference>
<gene>
    <name evidence="4" type="ORF">AWJ20_3314</name>
</gene>
<dbReference type="GO" id="GO:0005829">
    <property type="term" value="C:cytosol"/>
    <property type="evidence" value="ECO:0007669"/>
    <property type="project" value="GOC"/>
</dbReference>
<dbReference type="GO" id="GO:0016020">
    <property type="term" value="C:membrane"/>
    <property type="evidence" value="ECO:0007669"/>
    <property type="project" value="TreeGrafter"/>
</dbReference>
<dbReference type="KEGG" id="slb:AWJ20_3314"/>
<dbReference type="GO" id="GO:0048193">
    <property type="term" value="P:Golgi vesicle transport"/>
    <property type="evidence" value="ECO:0007669"/>
    <property type="project" value="TreeGrafter"/>
</dbReference>
<evidence type="ECO:0000313" key="4">
    <source>
        <dbReference type="EMBL" id="ANB15676.1"/>
    </source>
</evidence>
<comment type="similarity">
    <text evidence="1 2">Belongs to the VPS51 family.</text>
</comment>
<feature type="region of interest" description="Disordered" evidence="3">
    <location>
        <begin position="1"/>
        <end position="36"/>
    </location>
</feature>
<keyword evidence="2" id="KW-0813">Transport</keyword>
<keyword evidence="2" id="KW-0653">Protein transport</keyword>
<keyword evidence="2" id="KW-0333">Golgi apparatus</keyword>
<dbReference type="AlphaFoldDB" id="A0A167FTA3"/>
<dbReference type="GeneID" id="30035323"/>
<sequence>MSTSSNQNNNGSAKPTDGMSGPDPIVPLPGSDPATRRRKALRDFYKLQAAKIESSPAPTLSPTVEDDSMTDFIRDSDTQLELDVPGTTVDEYIRNLMKDSDLKTVVKTENKLVSEIRALDSEQKALVYNNYNKLIAAANTLESMHKNNDLSQVHELKSSLAKVSETVKGTVSQSSSAPPADSAQILTSDQIHAARWLLASNKYLDTLLAANRKEEAKQLAGQTVKLIERWPKGNQLIQDQLSVIRTKCLDIIIV</sequence>
<feature type="compositionally biased region" description="Polar residues" evidence="3">
    <location>
        <begin position="1"/>
        <end position="13"/>
    </location>
</feature>
<dbReference type="GO" id="GO:1990745">
    <property type="term" value="C:EARP complex"/>
    <property type="evidence" value="ECO:0007669"/>
    <property type="project" value="TreeGrafter"/>
</dbReference>
<protein>
    <recommendedName>
        <fullName evidence="2">Vacuolar protein sorting-associated protein 51 homolog</fullName>
    </recommendedName>
</protein>